<comment type="subcellular location">
    <subcellularLocation>
        <location evidence="1">Membrane</location>
        <topology evidence="1">Multi-pass membrane protein</topology>
    </subcellularLocation>
</comment>
<evidence type="ECO:0000256" key="3">
    <source>
        <dbReference type="ARBA" id="ARBA00022449"/>
    </source>
</evidence>
<evidence type="ECO:0000256" key="2">
    <source>
        <dbReference type="ARBA" id="ARBA00022448"/>
    </source>
</evidence>
<organism evidence="7 8">
    <name type="scientific">Citrus x changshan-huyou</name>
    <dbReference type="NCBI Taxonomy" id="2935761"/>
    <lineage>
        <taxon>Eukaryota</taxon>
        <taxon>Viridiplantae</taxon>
        <taxon>Streptophyta</taxon>
        <taxon>Embryophyta</taxon>
        <taxon>Tracheophyta</taxon>
        <taxon>Spermatophyta</taxon>
        <taxon>Magnoliopsida</taxon>
        <taxon>eudicotyledons</taxon>
        <taxon>Gunneridae</taxon>
        <taxon>Pentapetalae</taxon>
        <taxon>rosids</taxon>
        <taxon>malvids</taxon>
        <taxon>Sapindales</taxon>
        <taxon>Rutaceae</taxon>
        <taxon>Aurantioideae</taxon>
        <taxon>Citrus</taxon>
    </lineage>
</organism>
<dbReference type="AlphaFoldDB" id="A0AAP0MGK9"/>
<evidence type="ECO:0000313" key="8">
    <source>
        <dbReference type="Proteomes" id="UP001428341"/>
    </source>
</evidence>
<reference evidence="7 8" key="1">
    <citation type="submission" date="2024-05" db="EMBL/GenBank/DDBJ databases">
        <title>Haplotype-resolved chromosome-level genome assembly of Huyou (Citrus changshanensis).</title>
        <authorList>
            <person name="Miao C."/>
            <person name="Chen W."/>
            <person name="Wu Y."/>
            <person name="Wang L."/>
            <person name="Zhao S."/>
            <person name="Grierson D."/>
            <person name="Xu C."/>
            <person name="Chen K."/>
        </authorList>
    </citation>
    <scope>NUCLEOTIDE SEQUENCE [LARGE SCALE GENOMIC DNA]</scope>
    <source>
        <strain evidence="7">01-14</strain>
        <tissue evidence="7">Leaf</tissue>
    </source>
</reference>
<dbReference type="InterPro" id="IPR038770">
    <property type="entry name" value="Na+/solute_symporter_sf"/>
</dbReference>
<evidence type="ECO:0000256" key="5">
    <source>
        <dbReference type="ARBA" id="ARBA00023065"/>
    </source>
</evidence>
<dbReference type="PANTHER" id="PTHR16254:SF14">
    <property type="entry name" value="TRANSMEMBRANE AND COILED-COIL DOMAIN-CONTAINING PROTEIN 3"/>
    <property type="match status" value="1"/>
</dbReference>
<feature type="transmembrane region" description="Helical" evidence="6">
    <location>
        <begin position="14"/>
        <end position="34"/>
    </location>
</feature>
<sequence>MYPMLQLDLRLDYYLFYLNSIQSLSTYLLNIPISSKCCKHKLISDLIVVIASATCGGIAFACAGQPVITGYLLVGSVIGPGGFSFVSEMVLVCYFCIYAGPFPVPPPYF</sequence>
<gene>
    <name evidence="7" type="ORF">WN944_001104</name>
</gene>
<dbReference type="GO" id="GO:0016020">
    <property type="term" value="C:membrane"/>
    <property type="evidence" value="ECO:0007669"/>
    <property type="project" value="UniProtKB-SubCell"/>
</dbReference>
<protein>
    <submittedName>
        <fullName evidence="7">Uncharacterized protein</fullName>
    </submittedName>
</protein>
<dbReference type="Gene3D" id="1.20.1530.20">
    <property type="match status" value="1"/>
</dbReference>
<keyword evidence="4" id="KW-0732">Signal</keyword>
<keyword evidence="3" id="KW-0050">Antiport</keyword>
<keyword evidence="6" id="KW-0812">Transmembrane</keyword>
<dbReference type="Proteomes" id="UP001428341">
    <property type="component" value="Unassembled WGS sequence"/>
</dbReference>
<comment type="caution">
    <text evidence="7">The sequence shown here is derived from an EMBL/GenBank/DDBJ whole genome shotgun (WGS) entry which is preliminary data.</text>
</comment>
<feature type="transmembrane region" description="Helical" evidence="6">
    <location>
        <begin position="85"/>
        <end position="104"/>
    </location>
</feature>
<dbReference type="EMBL" id="JBCGBO010000004">
    <property type="protein sequence ID" value="KAK9208744.1"/>
    <property type="molecule type" value="Genomic_DNA"/>
</dbReference>
<keyword evidence="5" id="KW-0406">Ion transport</keyword>
<keyword evidence="6" id="KW-0472">Membrane</keyword>
<evidence type="ECO:0000256" key="4">
    <source>
        <dbReference type="ARBA" id="ARBA00022729"/>
    </source>
</evidence>
<dbReference type="GO" id="GO:0015386">
    <property type="term" value="F:potassium:proton antiporter activity"/>
    <property type="evidence" value="ECO:0007669"/>
    <property type="project" value="InterPro"/>
</dbReference>
<evidence type="ECO:0000256" key="1">
    <source>
        <dbReference type="ARBA" id="ARBA00004141"/>
    </source>
</evidence>
<keyword evidence="2" id="KW-0813">Transport</keyword>
<keyword evidence="8" id="KW-1185">Reference proteome</keyword>
<feature type="transmembrane region" description="Helical" evidence="6">
    <location>
        <begin position="46"/>
        <end position="73"/>
    </location>
</feature>
<evidence type="ECO:0000313" key="7">
    <source>
        <dbReference type="EMBL" id="KAK9208744.1"/>
    </source>
</evidence>
<proteinExistence type="predicted"/>
<accession>A0AAP0MGK9</accession>
<dbReference type="PANTHER" id="PTHR16254">
    <property type="entry name" value="POTASSIUM/PROTON ANTIPORTER-RELATED"/>
    <property type="match status" value="1"/>
</dbReference>
<keyword evidence="6" id="KW-1133">Transmembrane helix</keyword>
<name>A0AAP0MGK9_9ROSI</name>
<evidence type="ECO:0000256" key="6">
    <source>
        <dbReference type="SAM" id="Phobius"/>
    </source>
</evidence>
<dbReference type="InterPro" id="IPR045158">
    <property type="entry name" value="KEA4/5/6-like"/>
</dbReference>